<dbReference type="GO" id="GO:0032993">
    <property type="term" value="C:protein-DNA complex"/>
    <property type="evidence" value="ECO:0007669"/>
    <property type="project" value="TreeGrafter"/>
</dbReference>
<dbReference type="SMART" id="SM00862">
    <property type="entry name" value="Trans_reg_C"/>
    <property type="match status" value="1"/>
</dbReference>
<gene>
    <name evidence="11" type="ORF">CLV47_101115</name>
</gene>
<dbReference type="GO" id="GO:0005829">
    <property type="term" value="C:cytosol"/>
    <property type="evidence" value="ECO:0007669"/>
    <property type="project" value="TreeGrafter"/>
</dbReference>
<dbReference type="Gene3D" id="6.10.250.690">
    <property type="match status" value="1"/>
</dbReference>
<dbReference type="PROSITE" id="PS50110">
    <property type="entry name" value="RESPONSE_REGULATORY"/>
    <property type="match status" value="1"/>
</dbReference>
<evidence type="ECO:0000259" key="9">
    <source>
        <dbReference type="PROSITE" id="PS50110"/>
    </source>
</evidence>
<comment type="subcellular location">
    <subcellularLocation>
        <location evidence="1">Cytoplasm</location>
    </subcellularLocation>
</comment>
<keyword evidence="12" id="KW-1185">Reference proteome</keyword>
<dbReference type="GO" id="GO:0000156">
    <property type="term" value="F:phosphorelay response regulator activity"/>
    <property type="evidence" value="ECO:0007669"/>
    <property type="project" value="TreeGrafter"/>
</dbReference>
<feature type="domain" description="OmpR/PhoB-type" evidence="10">
    <location>
        <begin position="124"/>
        <end position="222"/>
    </location>
</feature>
<evidence type="ECO:0000256" key="2">
    <source>
        <dbReference type="ARBA" id="ARBA00022553"/>
    </source>
</evidence>
<feature type="domain" description="Response regulatory" evidence="9">
    <location>
        <begin position="2"/>
        <end position="116"/>
    </location>
</feature>
<evidence type="ECO:0000313" key="12">
    <source>
        <dbReference type="Proteomes" id="UP000237752"/>
    </source>
</evidence>
<dbReference type="InterPro" id="IPR011006">
    <property type="entry name" value="CheY-like_superfamily"/>
</dbReference>
<dbReference type="PROSITE" id="PS51755">
    <property type="entry name" value="OMPR_PHOB"/>
    <property type="match status" value="1"/>
</dbReference>
<dbReference type="GO" id="GO:0006355">
    <property type="term" value="P:regulation of DNA-templated transcription"/>
    <property type="evidence" value="ECO:0007669"/>
    <property type="project" value="InterPro"/>
</dbReference>
<dbReference type="Gene3D" id="1.10.10.10">
    <property type="entry name" value="Winged helix-like DNA-binding domain superfamily/Winged helix DNA-binding domain"/>
    <property type="match status" value="1"/>
</dbReference>
<dbReference type="Pfam" id="PF00486">
    <property type="entry name" value="Trans_reg_C"/>
    <property type="match status" value="1"/>
</dbReference>
<proteinExistence type="predicted"/>
<name>A0A2T1A5W6_9ACTN</name>
<feature type="modified residue" description="4-aspartylphosphate" evidence="7">
    <location>
        <position position="51"/>
    </location>
</feature>
<dbReference type="FunFam" id="1.10.10.10:FF:000005">
    <property type="entry name" value="Two-component system response regulator"/>
    <property type="match status" value="1"/>
</dbReference>
<dbReference type="InterPro" id="IPR001867">
    <property type="entry name" value="OmpR/PhoB-type_DNA-bd"/>
</dbReference>
<sequence length="226" mass="25303">MRLLIVEDEPRLAVLLRRGFQGEGYAVDLADAGDEGLWRASETDYDGVILDVMLPAMNGIEVCRRLRSAGRWVPIIMLTARDQVADRIAGLDAGADDYLAKPFSFAELAARMRALIRRGEVDRPVVMEIGTLTLDPAAHTAYRGQDLLELTATEFAVLELLMRYPGEALTRTRILHHVWDVAYDATSNVVDQHIGLLRKKIDRPYGREDIQTVRGVGYRLAVDTQQ</sequence>
<accession>A0A2T1A5W6</accession>
<dbReference type="Pfam" id="PF00072">
    <property type="entry name" value="Response_reg"/>
    <property type="match status" value="1"/>
</dbReference>
<evidence type="ECO:0000259" key="10">
    <source>
        <dbReference type="PROSITE" id="PS51755"/>
    </source>
</evidence>
<evidence type="ECO:0000313" key="11">
    <source>
        <dbReference type="EMBL" id="PRZ43991.1"/>
    </source>
</evidence>
<dbReference type="RefSeq" id="WP_106347053.1">
    <property type="nucleotide sequence ID" value="NZ_PVUE01000001.1"/>
</dbReference>
<keyword evidence="4" id="KW-0805">Transcription regulation</keyword>
<dbReference type="CDD" id="cd00383">
    <property type="entry name" value="trans_reg_C"/>
    <property type="match status" value="1"/>
</dbReference>
<dbReference type="PANTHER" id="PTHR48111">
    <property type="entry name" value="REGULATOR OF RPOS"/>
    <property type="match status" value="1"/>
</dbReference>
<dbReference type="OrthoDB" id="9812490at2"/>
<dbReference type="CDD" id="cd19935">
    <property type="entry name" value="REC_OmpR_CusR-like"/>
    <property type="match status" value="1"/>
</dbReference>
<dbReference type="FunFam" id="3.40.50.2300:FF:000001">
    <property type="entry name" value="DNA-binding response regulator PhoB"/>
    <property type="match status" value="1"/>
</dbReference>
<keyword evidence="2 7" id="KW-0597">Phosphoprotein</keyword>
<dbReference type="PANTHER" id="PTHR48111:SF22">
    <property type="entry name" value="REGULATOR OF RPOS"/>
    <property type="match status" value="1"/>
</dbReference>
<evidence type="ECO:0000256" key="7">
    <source>
        <dbReference type="PROSITE-ProRule" id="PRU00169"/>
    </source>
</evidence>
<dbReference type="EMBL" id="PVUE01000001">
    <property type="protein sequence ID" value="PRZ43991.1"/>
    <property type="molecule type" value="Genomic_DNA"/>
</dbReference>
<evidence type="ECO:0000256" key="5">
    <source>
        <dbReference type="ARBA" id="ARBA00023125"/>
    </source>
</evidence>
<dbReference type="AlphaFoldDB" id="A0A2T1A5W6"/>
<dbReference type="InterPro" id="IPR039420">
    <property type="entry name" value="WalR-like"/>
</dbReference>
<dbReference type="SMART" id="SM00448">
    <property type="entry name" value="REC"/>
    <property type="match status" value="1"/>
</dbReference>
<evidence type="ECO:0000256" key="6">
    <source>
        <dbReference type="ARBA" id="ARBA00023163"/>
    </source>
</evidence>
<organism evidence="11 12">
    <name type="scientific">Antricoccus suffuscus</name>
    <dbReference type="NCBI Taxonomy" id="1629062"/>
    <lineage>
        <taxon>Bacteria</taxon>
        <taxon>Bacillati</taxon>
        <taxon>Actinomycetota</taxon>
        <taxon>Actinomycetes</taxon>
        <taxon>Geodermatophilales</taxon>
        <taxon>Antricoccaceae</taxon>
        <taxon>Antricoccus</taxon>
    </lineage>
</organism>
<keyword evidence="5 8" id="KW-0238">DNA-binding</keyword>
<reference evidence="11 12" key="1">
    <citation type="submission" date="2018-03" db="EMBL/GenBank/DDBJ databases">
        <title>Genomic Encyclopedia of Archaeal and Bacterial Type Strains, Phase II (KMG-II): from individual species to whole genera.</title>
        <authorList>
            <person name="Goeker M."/>
        </authorList>
    </citation>
    <scope>NUCLEOTIDE SEQUENCE [LARGE SCALE GENOMIC DNA]</scope>
    <source>
        <strain evidence="11 12">DSM 100065</strain>
    </source>
</reference>
<protein>
    <submittedName>
        <fullName evidence="11">Two-component system OmpR family response regulator</fullName>
    </submittedName>
</protein>
<keyword evidence="3" id="KW-0902">Two-component regulatory system</keyword>
<dbReference type="Gene3D" id="3.40.50.2300">
    <property type="match status" value="1"/>
</dbReference>
<keyword evidence="6" id="KW-0804">Transcription</keyword>
<dbReference type="SUPFAM" id="SSF52172">
    <property type="entry name" value="CheY-like"/>
    <property type="match status" value="1"/>
</dbReference>
<dbReference type="Proteomes" id="UP000237752">
    <property type="component" value="Unassembled WGS sequence"/>
</dbReference>
<feature type="DNA-binding region" description="OmpR/PhoB-type" evidence="8">
    <location>
        <begin position="124"/>
        <end position="222"/>
    </location>
</feature>
<dbReference type="InterPro" id="IPR001789">
    <property type="entry name" value="Sig_transdc_resp-reg_receiver"/>
</dbReference>
<evidence type="ECO:0000256" key="3">
    <source>
        <dbReference type="ARBA" id="ARBA00023012"/>
    </source>
</evidence>
<evidence type="ECO:0000256" key="8">
    <source>
        <dbReference type="PROSITE-ProRule" id="PRU01091"/>
    </source>
</evidence>
<comment type="caution">
    <text evidence="11">The sequence shown here is derived from an EMBL/GenBank/DDBJ whole genome shotgun (WGS) entry which is preliminary data.</text>
</comment>
<dbReference type="InterPro" id="IPR036388">
    <property type="entry name" value="WH-like_DNA-bd_sf"/>
</dbReference>
<evidence type="ECO:0000256" key="1">
    <source>
        <dbReference type="ARBA" id="ARBA00004496"/>
    </source>
</evidence>
<evidence type="ECO:0000256" key="4">
    <source>
        <dbReference type="ARBA" id="ARBA00023015"/>
    </source>
</evidence>
<dbReference type="GO" id="GO:0000976">
    <property type="term" value="F:transcription cis-regulatory region binding"/>
    <property type="evidence" value="ECO:0007669"/>
    <property type="project" value="TreeGrafter"/>
</dbReference>